<evidence type="ECO:0000313" key="1">
    <source>
        <dbReference type="EMBL" id="KAI4805502.1"/>
    </source>
</evidence>
<accession>A0ACB9VZ88</accession>
<keyword evidence="2" id="KW-1185">Reference proteome</keyword>
<protein>
    <submittedName>
        <fullName evidence="1">Uncharacterized protein</fullName>
    </submittedName>
</protein>
<dbReference type="Proteomes" id="UP001057452">
    <property type="component" value="Chromosome 21"/>
</dbReference>
<organism evidence="1 2">
    <name type="scientific">Chaenocephalus aceratus</name>
    <name type="common">Blackfin icefish</name>
    <name type="synonym">Chaenichthys aceratus</name>
    <dbReference type="NCBI Taxonomy" id="36190"/>
    <lineage>
        <taxon>Eukaryota</taxon>
        <taxon>Metazoa</taxon>
        <taxon>Chordata</taxon>
        <taxon>Craniata</taxon>
        <taxon>Vertebrata</taxon>
        <taxon>Euteleostomi</taxon>
        <taxon>Actinopterygii</taxon>
        <taxon>Neopterygii</taxon>
        <taxon>Teleostei</taxon>
        <taxon>Neoteleostei</taxon>
        <taxon>Acanthomorphata</taxon>
        <taxon>Eupercaria</taxon>
        <taxon>Perciformes</taxon>
        <taxon>Notothenioidei</taxon>
        <taxon>Channichthyidae</taxon>
        <taxon>Chaenocephalus</taxon>
    </lineage>
</organism>
<proteinExistence type="predicted"/>
<dbReference type="EMBL" id="CM043805">
    <property type="protein sequence ID" value="KAI4805502.1"/>
    <property type="molecule type" value="Genomic_DNA"/>
</dbReference>
<gene>
    <name evidence="1" type="ORF">KUCAC02_010112</name>
</gene>
<name>A0ACB9VZ88_CHAAC</name>
<comment type="caution">
    <text evidence="1">The sequence shown here is derived from an EMBL/GenBank/DDBJ whole genome shotgun (WGS) entry which is preliminary data.</text>
</comment>
<reference evidence="1" key="1">
    <citation type="submission" date="2022-05" db="EMBL/GenBank/DDBJ databases">
        <title>Chromosome-level genome of Chaenocephalus aceratus.</title>
        <authorList>
            <person name="Park H."/>
        </authorList>
    </citation>
    <scope>NUCLEOTIDE SEQUENCE</scope>
    <source>
        <strain evidence="1">KU_202001</strain>
    </source>
</reference>
<sequence>MGAAGGGGAVWSQPGQVPFPPYREHFDRPSSCCPALLDGTDLSSYGAKIYKMKDGLIGSALDLIKKRLSATADAVKERPFDGRLSEGKPTGRLRAACSAEISAEAPVRLSGDRDGGCDITAPPSDCHPSAVAMATSATARGAEPGDETSSTSEAAEREDYSSSLQLHTGCSSPSARCPQRRAYMESHLAGARWTLKGSSKTREECVSVQNAAVCSSLHLKTRIQDVLPSHLEGRHAALGCRRSSSDAAYELAETVRAQRECRLRPHYSDPMPADASKRKQLEMKIAAAARLHGHRRDRDRDRDSAPAALRGRSEPPGEERQVGLGVARSGQHRWSTISSLSVDSGVVGLSDEREEEMDSEPRRYRRTRGAEVERVDSGIGPGLSRTWKRPSASLRAWEAQRPCPDCGLRDGPSKERGERMCDRCSKLRTERKEAILEFLNTEQSYGEDLRIIKEEFYGPMQSAALLTPEQLSVVFSNVQELIDVNDRFTEHLQDSIDQAFDQGDEDLLTVNIGEVFLEFVNMLPAFQTYCLQQPTSVSLLNALEKEKELLRIFLDVSQNDNTALRRMNLRSFLMAPLQRVTKYPLLLSRIIKVTPECYPDYSRLREAKSRVESHLEHINMKTKQEGNGVTWSLRSFRRDSRKNREVINIEMREVSMKTVGWARENTRFVMEGPLQLSQPADGQWVKKGSKALKFQNVQSLLMVRIQRAGEAPGQGSDLGARGDQGEGGGDCIRDGVLVIIKDKSSGKFTVLREPIRLGNCVVSTDPDCEDTFEVLDIRRESFVFRASDKSRTQQWFHQIKRYTRDLGTWRKRRNALPNIMINTNQTRS</sequence>
<evidence type="ECO:0000313" key="2">
    <source>
        <dbReference type="Proteomes" id="UP001057452"/>
    </source>
</evidence>